<feature type="region of interest" description="Disordered" evidence="1">
    <location>
        <begin position="162"/>
        <end position="188"/>
    </location>
</feature>
<feature type="compositionally biased region" description="Basic and acidic residues" evidence="1">
    <location>
        <begin position="98"/>
        <end position="112"/>
    </location>
</feature>
<dbReference type="Proteomes" id="UP000663829">
    <property type="component" value="Unassembled WGS sequence"/>
</dbReference>
<evidence type="ECO:0000313" key="5">
    <source>
        <dbReference type="EMBL" id="CAF3766324.1"/>
    </source>
</evidence>
<gene>
    <name evidence="2" type="ORF">GPM918_LOCUS10870</name>
    <name evidence="3" type="ORF">OVA965_LOCUS14344</name>
    <name evidence="4" type="ORF">SRO942_LOCUS10871</name>
    <name evidence="5" type="ORF">TMI583_LOCUS14349</name>
</gene>
<dbReference type="EMBL" id="CAJNOQ010002187">
    <property type="protein sequence ID" value="CAF0944043.1"/>
    <property type="molecule type" value="Genomic_DNA"/>
</dbReference>
<dbReference type="OrthoDB" id="9997376at2759"/>
<organism evidence="2 6">
    <name type="scientific">Didymodactylos carnosus</name>
    <dbReference type="NCBI Taxonomy" id="1234261"/>
    <lineage>
        <taxon>Eukaryota</taxon>
        <taxon>Metazoa</taxon>
        <taxon>Spiralia</taxon>
        <taxon>Gnathifera</taxon>
        <taxon>Rotifera</taxon>
        <taxon>Eurotatoria</taxon>
        <taxon>Bdelloidea</taxon>
        <taxon>Philodinida</taxon>
        <taxon>Philodinidae</taxon>
        <taxon>Didymodactylos</taxon>
    </lineage>
</organism>
<dbReference type="EMBL" id="CAJNOK010006204">
    <property type="protein sequence ID" value="CAF0996573.1"/>
    <property type="molecule type" value="Genomic_DNA"/>
</dbReference>
<proteinExistence type="predicted"/>
<dbReference type="Proteomes" id="UP000681722">
    <property type="component" value="Unassembled WGS sequence"/>
</dbReference>
<dbReference type="Proteomes" id="UP000677228">
    <property type="component" value="Unassembled WGS sequence"/>
</dbReference>
<evidence type="ECO:0000313" key="6">
    <source>
        <dbReference type="Proteomes" id="UP000663829"/>
    </source>
</evidence>
<evidence type="ECO:0000313" key="2">
    <source>
        <dbReference type="EMBL" id="CAF0944043.1"/>
    </source>
</evidence>
<sequence length="243" mass="28004">MPRHDFDYTVKFFHPPQRSVAYKDALLDIKTKRIIAQDRTVIEQERTVALERRRSYVNIQLLNHEQKQTEKKLASIANASPSLKDEFIHRKSISHCARSKEVSTRKPNDSRRSSSWNTTNERSELKQSVIYKSLSSSNTMSNLSIPLENEQSHNSNYLSVDRRYSGTSESDACEQTDSDDNDGEINYSDDNNKVGIVDYTKIDLFRELTRKKRTKKKKPLPLGTIIPDITIIPVDEAVINEDE</sequence>
<comment type="caution">
    <text evidence="2">The sequence shown here is derived from an EMBL/GenBank/DDBJ whole genome shotgun (WGS) entry which is preliminary data.</text>
</comment>
<dbReference type="Proteomes" id="UP000682733">
    <property type="component" value="Unassembled WGS sequence"/>
</dbReference>
<dbReference type="EMBL" id="CAJOBA010006212">
    <property type="protein sequence ID" value="CAF3766324.1"/>
    <property type="molecule type" value="Genomic_DNA"/>
</dbReference>
<evidence type="ECO:0000313" key="3">
    <source>
        <dbReference type="EMBL" id="CAF0996573.1"/>
    </source>
</evidence>
<keyword evidence="6" id="KW-1185">Reference proteome</keyword>
<name>A0A814CGA5_9BILA</name>
<protein>
    <submittedName>
        <fullName evidence="2">Uncharacterized protein</fullName>
    </submittedName>
</protein>
<feature type="compositionally biased region" description="Acidic residues" evidence="1">
    <location>
        <begin position="171"/>
        <end position="183"/>
    </location>
</feature>
<dbReference type="AlphaFoldDB" id="A0A814CGA5"/>
<accession>A0A814CGA5</accession>
<reference evidence="2" key="1">
    <citation type="submission" date="2021-02" db="EMBL/GenBank/DDBJ databases">
        <authorList>
            <person name="Nowell W R."/>
        </authorList>
    </citation>
    <scope>NUCLEOTIDE SEQUENCE</scope>
</reference>
<evidence type="ECO:0000313" key="4">
    <source>
        <dbReference type="EMBL" id="CAF3720314.1"/>
    </source>
</evidence>
<feature type="region of interest" description="Disordered" evidence="1">
    <location>
        <begin position="96"/>
        <end position="122"/>
    </location>
</feature>
<dbReference type="EMBL" id="CAJOBC010002187">
    <property type="protein sequence ID" value="CAF3720314.1"/>
    <property type="molecule type" value="Genomic_DNA"/>
</dbReference>
<evidence type="ECO:0000256" key="1">
    <source>
        <dbReference type="SAM" id="MobiDB-lite"/>
    </source>
</evidence>